<dbReference type="Proteomes" id="UP000828390">
    <property type="component" value="Unassembled WGS sequence"/>
</dbReference>
<organism evidence="1 2">
    <name type="scientific">Dreissena polymorpha</name>
    <name type="common">Zebra mussel</name>
    <name type="synonym">Mytilus polymorpha</name>
    <dbReference type="NCBI Taxonomy" id="45954"/>
    <lineage>
        <taxon>Eukaryota</taxon>
        <taxon>Metazoa</taxon>
        <taxon>Spiralia</taxon>
        <taxon>Lophotrochozoa</taxon>
        <taxon>Mollusca</taxon>
        <taxon>Bivalvia</taxon>
        <taxon>Autobranchia</taxon>
        <taxon>Heteroconchia</taxon>
        <taxon>Euheterodonta</taxon>
        <taxon>Imparidentia</taxon>
        <taxon>Neoheterodontei</taxon>
        <taxon>Myida</taxon>
        <taxon>Dreissenoidea</taxon>
        <taxon>Dreissenidae</taxon>
        <taxon>Dreissena</taxon>
    </lineage>
</organism>
<protein>
    <submittedName>
        <fullName evidence="1">Uncharacterized protein</fullName>
    </submittedName>
</protein>
<reference evidence="1" key="2">
    <citation type="submission" date="2020-11" db="EMBL/GenBank/DDBJ databases">
        <authorList>
            <person name="McCartney M.A."/>
            <person name="Auch B."/>
            <person name="Kono T."/>
            <person name="Mallez S."/>
            <person name="Becker A."/>
            <person name="Gohl D.M."/>
            <person name="Silverstein K.A.T."/>
            <person name="Koren S."/>
            <person name="Bechman K.B."/>
            <person name="Herman A."/>
            <person name="Abrahante J.E."/>
            <person name="Garbe J."/>
        </authorList>
    </citation>
    <scope>NUCLEOTIDE SEQUENCE</scope>
    <source>
        <strain evidence="1">Duluth1</strain>
        <tissue evidence="1">Whole animal</tissue>
    </source>
</reference>
<name>A0A9D4M3Y5_DREPO</name>
<evidence type="ECO:0000313" key="2">
    <source>
        <dbReference type="Proteomes" id="UP000828390"/>
    </source>
</evidence>
<dbReference type="EMBL" id="JAIWYP010000002">
    <property type="protein sequence ID" value="KAH3869151.1"/>
    <property type="molecule type" value="Genomic_DNA"/>
</dbReference>
<sequence length="100" mass="11536">MFISYIPYIYIKGHFITVLHAGRDFYDPYEGLAERGLYDLDEDLLGLSYPGDCKCKILRKYAEKCGLKVTDGGSHYVVKVSTITSDRKMVLIFKFLIHDF</sequence>
<comment type="caution">
    <text evidence="1">The sequence shown here is derived from an EMBL/GenBank/DDBJ whole genome shotgun (WGS) entry which is preliminary data.</text>
</comment>
<evidence type="ECO:0000313" key="1">
    <source>
        <dbReference type="EMBL" id="KAH3869151.1"/>
    </source>
</evidence>
<dbReference type="AlphaFoldDB" id="A0A9D4M3Y5"/>
<keyword evidence="2" id="KW-1185">Reference proteome</keyword>
<gene>
    <name evidence="1" type="ORF">DPMN_032311</name>
</gene>
<reference evidence="1" key="1">
    <citation type="journal article" date="2019" name="bioRxiv">
        <title>The Genome of the Zebra Mussel, Dreissena polymorpha: A Resource for Invasive Species Research.</title>
        <authorList>
            <person name="McCartney M.A."/>
            <person name="Auch B."/>
            <person name="Kono T."/>
            <person name="Mallez S."/>
            <person name="Zhang Y."/>
            <person name="Obille A."/>
            <person name="Becker A."/>
            <person name="Abrahante J.E."/>
            <person name="Garbe J."/>
            <person name="Badalamenti J.P."/>
            <person name="Herman A."/>
            <person name="Mangelson H."/>
            <person name="Liachko I."/>
            <person name="Sullivan S."/>
            <person name="Sone E.D."/>
            <person name="Koren S."/>
            <person name="Silverstein K.A.T."/>
            <person name="Beckman K.B."/>
            <person name="Gohl D.M."/>
        </authorList>
    </citation>
    <scope>NUCLEOTIDE SEQUENCE</scope>
    <source>
        <strain evidence="1">Duluth1</strain>
        <tissue evidence="1">Whole animal</tissue>
    </source>
</reference>
<proteinExistence type="predicted"/>
<accession>A0A9D4M3Y5</accession>